<keyword evidence="4" id="KW-1185">Reference proteome</keyword>
<dbReference type="PROSITE" id="PS01124">
    <property type="entry name" value="HTH_ARAC_FAMILY_2"/>
    <property type="match status" value="1"/>
</dbReference>
<evidence type="ECO:0000259" key="2">
    <source>
        <dbReference type="PROSITE" id="PS01124"/>
    </source>
</evidence>
<dbReference type="Gene3D" id="1.10.10.60">
    <property type="entry name" value="Homeodomain-like"/>
    <property type="match status" value="2"/>
</dbReference>
<accession>A0A0F4KSZ8</accession>
<dbReference type="HOGENOM" id="CLU_000445_88_0_9"/>
<dbReference type="InterPro" id="IPR037923">
    <property type="entry name" value="HTH-like"/>
</dbReference>
<dbReference type="PATRIC" id="fig|1218508.4.peg.1393"/>
<dbReference type="Pfam" id="PF12833">
    <property type="entry name" value="HTH_18"/>
    <property type="match status" value="1"/>
</dbReference>
<dbReference type="InterPro" id="IPR003313">
    <property type="entry name" value="AraC-bd"/>
</dbReference>
<evidence type="ECO:0000313" key="4">
    <source>
        <dbReference type="Proteomes" id="UP000033695"/>
    </source>
</evidence>
<dbReference type="SUPFAM" id="SSF51215">
    <property type="entry name" value="Regulatory protein AraC"/>
    <property type="match status" value="1"/>
</dbReference>
<gene>
    <name evidence="3" type="ORF">JG29_14010</name>
</gene>
<dbReference type="Pfam" id="PF02311">
    <property type="entry name" value="AraC_binding"/>
    <property type="match status" value="1"/>
</dbReference>
<organism evidence="3 4">
    <name type="scientific">Bombilactobacillus mellis</name>
    <dbReference type="NCBI Taxonomy" id="1218508"/>
    <lineage>
        <taxon>Bacteria</taxon>
        <taxon>Bacillati</taxon>
        <taxon>Bacillota</taxon>
        <taxon>Bacilli</taxon>
        <taxon>Lactobacillales</taxon>
        <taxon>Lactobacillaceae</taxon>
        <taxon>Bombilactobacillus</taxon>
    </lineage>
</organism>
<dbReference type="CDD" id="cd06996">
    <property type="entry name" value="cupin_Lmo2851-like_N"/>
    <property type="match status" value="1"/>
</dbReference>
<dbReference type="AlphaFoldDB" id="A0A0F4KSZ8"/>
<dbReference type="OrthoDB" id="9816335at2"/>
<feature type="domain" description="HTH araC/xylS-type" evidence="2">
    <location>
        <begin position="221"/>
        <end position="322"/>
    </location>
</feature>
<dbReference type="GO" id="GO:0003700">
    <property type="term" value="F:DNA-binding transcription factor activity"/>
    <property type="evidence" value="ECO:0007669"/>
    <property type="project" value="InterPro"/>
</dbReference>
<reference evidence="3 4" key="1">
    <citation type="submission" date="2014-12" db="EMBL/GenBank/DDBJ databases">
        <title>Comparative genomics of the lactic acid bacteria isolated from the honey bee gut.</title>
        <authorList>
            <person name="Ellegaard K.M."/>
            <person name="Tamarit D."/>
            <person name="Javelind E."/>
            <person name="Olofsson T."/>
            <person name="Andersson S.G."/>
            <person name="Vasquez A."/>
        </authorList>
    </citation>
    <scope>NUCLEOTIDE SEQUENCE [LARGE SCALE GENOMIC DNA]</scope>
    <source>
        <strain evidence="3 4">Hon2</strain>
    </source>
</reference>
<dbReference type="InterPro" id="IPR014710">
    <property type="entry name" value="RmlC-like_jellyroll"/>
</dbReference>
<dbReference type="PANTHER" id="PTHR43280:SF28">
    <property type="entry name" value="HTH-TYPE TRANSCRIPTIONAL ACTIVATOR RHAS"/>
    <property type="match status" value="1"/>
</dbReference>
<name>A0A0F4KSZ8_9LACO</name>
<dbReference type="GO" id="GO:0043565">
    <property type="term" value="F:sequence-specific DNA binding"/>
    <property type="evidence" value="ECO:0007669"/>
    <property type="project" value="InterPro"/>
</dbReference>
<protein>
    <submittedName>
        <fullName evidence="3">Transcriptional regulator, AraC family</fullName>
    </submittedName>
</protein>
<dbReference type="PANTHER" id="PTHR43280">
    <property type="entry name" value="ARAC-FAMILY TRANSCRIPTIONAL REGULATOR"/>
    <property type="match status" value="1"/>
</dbReference>
<dbReference type="InterPro" id="IPR018060">
    <property type="entry name" value="HTH_AraC"/>
</dbReference>
<dbReference type="Gene3D" id="2.60.120.10">
    <property type="entry name" value="Jelly Rolls"/>
    <property type="match status" value="1"/>
</dbReference>
<keyword evidence="1" id="KW-0238">DNA-binding</keyword>
<dbReference type="SMART" id="SM00342">
    <property type="entry name" value="HTH_ARAC"/>
    <property type="match status" value="1"/>
</dbReference>
<sequence length="324" mass="37582">MNPKIVALLMHKNDLEKKQLQTHQFINDMPPAAWDKRQKIPILKEDYFLDKQAVYISKHNRFAPYPLHGQKFLEINYMFSGSCQQVVDGAKIQLKAGDILLMNAGAKHSISALNEQDILINVLFTNKNITFKLLHDIHKSNSLSYQFLADVSLGNPLSQNYIIFTKNKNSDIKITMDQMIEEYYLKNSYSNSVVESYLNILLIKIIRHHPMPTHKIINAKQKLIFNILQDISQDYQNITLSDLANKYGYNKNYLSNLITKMTGKNFSSLKTQERIIKANELLTSTSLPVRTIMDTVGITNKSFFYKKYKEYYNKLPGDRYLPKL</sequence>
<dbReference type="RefSeq" id="WP_045923230.1">
    <property type="nucleotide sequence ID" value="NZ_JBHTHW010000005.1"/>
</dbReference>
<evidence type="ECO:0000313" key="3">
    <source>
        <dbReference type="EMBL" id="KJY48341.1"/>
    </source>
</evidence>
<evidence type="ECO:0000256" key="1">
    <source>
        <dbReference type="ARBA" id="ARBA00023125"/>
    </source>
</evidence>
<comment type="caution">
    <text evidence="3">The sequence shown here is derived from an EMBL/GenBank/DDBJ whole genome shotgun (WGS) entry which is preliminary data.</text>
</comment>
<dbReference type="EMBL" id="JXBZ01000009">
    <property type="protein sequence ID" value="KJY48341.1"/>
    <property type="molecule type" value="Genomic_DNA"/>
</dbReference>
<proteinExistence type="predicted"/>
<dbReference type="STRING" id="1218508.JG29_14010"/>
<dbReference type="Proteomes" id="UP000033695">
    <property type="component" value="Unassembled WGS sequence"/>
</dbReference>